<keyword evidence="10 13" id="KW-0482">Metalloprotease</keyword>
<dbReference type="InterPro" id="IPR040230">
    <property type="entry name" value="TIKI1/2-like"/>
</dbReference>
<keyword evidence="11 13" id="KW-0472">Membrane</keyword>
<dbReference type="GO" id="GO:0004222">
    <property type="term" value="F:metalloendopeptidase activity"/>
    <property type="evidence" value="ECO:0007669"/>
    <property type="project" value="UniProtKB-UniRule"/>
</dbReference>
<evidence type="ECO:0000256" key="2">
    <source>
        <dbReference type="ARBA" id="ARBA00004479"/>
    </source>
</evidence>
<dbReference type="GO" id="GO:0016055">
    <property type="term" value="P:Wnt signaling pathway"/>
    <property type="evidence" value="ECO:0007669"/>
    <property type="project" value="UniProtKB-KW"/>
</dbReference>
<reference evidence="15" key="2">
    <citation type="submission" date="2020-09" db="EMBL/GenBank/DDBJ databases">
        <authorList>
            <person name="Kikuchi T."/>
        </authorList>
    </citation>
    <scope>NUCLEOTIDE SEQUENCE</scope>
    <source>
        <strain evidence="15">Ka4C1</strain>
    </source>
</reference>
<evidence type="ECO:0000256" key="1">
    <source>
        <dbReference type="ARBA" id="ARBA00001941"/>
    </source>
</evidence>
<accession>A0A1I7SU67</accession>
<protein>
    <recommendedName>
        <fullName evidence="13">Metalloprotease TIKI homolog</fullName>
        <ecNumber evidence="13">3.4.-.-</ecNumber>
    </recommendedName>
</protein>
<keyword evidence="9 13" id="KW-1133">Transmembrane helix</keyword>
<sequence length="418" mass="49261">MFLYNLLSVFLISQIVANDDCKTHQRSTYLWSVTSPKTNTHNFLFGTIHVAYDQVWDSVSAKVKEALNQVQGVVFELALHDPETVNGLIDCKQLEYGKSLKTILPQSMFQRLKQYIKRKKQRLIRNSDSKKSKKEIWSQINHLIGSWESRRPVWLLFLLYQLNEQEYYKESDSLSVPMFDAYLAHSAKEKGKKLYSIESPTEQCNPLIRVNKQQIIFAINYTLSYMEWAENREKRKRESAIDRLIKLYNCGDEQVTNFESEPFTEAGFTLNEAFDRKAKEIDERLKWDIIEHRNMRMALRTHHLIQEHPQETFLFAVGAGHFHGPFSLINVLQGYGYKIEKVEEDTDIRPFHRPSNFKTFNELWVRRAKEMNVMGIHDKDTNTNANYIYFVLFFIPVILIIGRKIGNYYFFKPKATPL</sequence>
<evidence type="ECO:0000256" key="4">
    <source>
        <dbReference type="ARBA" id="ARBA00022670"/>
    </source>
</evidence>
<dbReference type="EMBL" id="CAJFDI010000003">
    <property type="protein sequence ID" value="CAD5220968.1"/>
    <property type="molecule type" value="Genomic_DNA"/>
</dbReference>
<dbReference type="Pfam" id="PF01963">
    <property type="entry name" value="TraB_PrgY_gumN"/>
    <property type="match status" value="1"/>
</dbReference>
<evidence type="ECO:0000256" key="10">
    <source>
        <dbReference type="ARBA" id="ARBA00023049"/>
    </source>
</evidence>
<dbReference type="PANTHER" id="PTHR31120:SF6">
    <property type="entry name" value="METALLOPROTEASE TIKI HOMOLOG"/>
    <property type="match status" value="1"/>
</dbReference>
<evidence type="ECO:0000313" key="15">
    <source>
        <dbReference type="EMBL" id="CAD5220968.1"/>
    </source>
</evidence>
<gene>
    <name evidence="15" type="ORF">BXYJ_LOCUS6443</name>
</gene>
<comment type="similarity">
    <text evidence="3 13">Belongs to the TIKI family.</text>
</comment>
<keyword evidence="13" id="KW-1003">Cell membrane</keyword>
<comment type="function">
    <text evidence="13">Metalloprotease that acts as a negative regulator of the Wnt signaling pathway.</text>
</comment>
<feature type="transmembrane region" description="Helical" evidence="13">
    <location>
        <begin position="387"/>
        <end position="405"/>
    </location>
</feature>
<dbReference type="GO" id="GO:0030178">
    <property type="term" value="P:negative regulation of Wnt signaling pathway"/>
    <property type="evidence" value="ECO:0007669"/>
    <property type="project" value="UniProtKB-UniRule"/>
</dbReference>
<dbReference type="GO" id="GO:0046872">
    <property type="term" value="F:metal ion binding"/>
    <property type="evidence" value="ECO:0007669"/>
    <property type="project" value="UniProtKB-UniRule"/>
</dbReference>
<evidence type="ECO:0000256" key="6">
    <source>
        <dbReference type="ARBA" id="ARBA00022723"/>
    </source>
</evidence>
<dbReference type="Proteomes" id="UP000659654">
    <property type="component" value="Unassembled WGS sequence"/>
</dbReference>
<keyword evidence="17" id="KW-1185">Reference proteome</keyword>
<keyword evidence="7 13" id="KW-0732">Signal</keyword>
<evidence type="ECO:0000313" key="18">
    <source>
        <dbReference type="WBParaSite" id="BXY_1658900.1"/>
    </source>
</evidence>
<dbReference type="OrthoDB" id="10040378at2759"/>
<evidence type="ECO:0000256" key="13">
    <source>
        <dbReference type="RuleBase" id="RU369069"/>
    </source>
</evidence>
<organism evidence="16 18">
    <name type="scientific">Bursaphelenchus xylophilus</name>
    <name type="common">Pinewood nematode worm</name>
    <name type="synonym">Aphelenchoides xylophilus</name>
    <dbReference type="NCBI Taxonomy" id="6326"/>
    <lineage>
        <taxon>Eukaryota</taxon>
        <taxon>Metazoa</taxon>
        <taxon>Ecdysozoa</taxon>
        <taxon>Nematoda</taxon>
        <taxon>Chromadorea</taxon>
        <taxon>Rhabditida</taxon>
        <taxon>Tylenchina</taxon>
        <taxon>Tylenchomorpha</taxon>
        <taxon>Aphelenchoidea</taxon>
        <taxon>Aphelenchoididae</taxon>
        <taxon>Bursaphelenchus</taxon>
    </lineage>
</organism>
<keyword evidence="8 13" id="KW-0378">Hydrolase</keyword>
<evidence type="ECO:0000313" key="17">
    <source>
        <dbReference type="Proteomes" id="UP000659654"/>
    </source>
</evidence>
<dbReference type="EC" id="3.4.-.-" evidence="13"/>
<keyword evidence="13" id="KW-0879">Wnt signaling pathway</keyword>
<feature type="signal peptide" evidence="14">
    <location>
        <begin position="1"/>
        <end position="17"/>
    </location>
</feature>
<evidence type="ECO:0000256" key="5">
    <source>
        <dbReference type="ARBA" id="ARBA00022692"/>
    </source>
</evidence>
<dbReference type="GO" id="GO:0006508">
    <property type="term" value="P:proteolysis"/>
    <property type="evidence" value="ECO:0007669"/>
    <property type="project" value="UniProtKB-KW"/>
</dbReference>
<comment type="subcellular location">
    <subcellularLocation>
        <location evidence="13">Cell membrane</location>
        <topology evidence="13">Single-pass type I membrane protein</topology>
    </subcellularLocation>
    <subcellularLocation>
        <location evidence="2">Membrane</location>
        <topology evidence="2">Single-pass type I membrane protein</topology>
    </subcellularLocation>
</comment>
<comment type="cofactor">
    <cofactor evidence="1">
        <name>Co(2+)</name>
        <dbReference type="ChEBI" id="CHEBI:48828"/>
    </cofactor>
</comment>
<dbReference type="Proteomes" id="UP000582659">
    <property type="component" value="Unassembled WGS sequence"/>
</dbReference>
<proteinExistence type="inferred from homology"/>
<dbReference type="eggNOG" id="ENOG502QPR1">
    <property type="taxonomic scope" value="Eukaryota"/>
</dbReference>
<dbReference type="WBParaSite" id="BXY_1658900.1">
    <property type="protein sequence ID" value="BXY_1658900.1"/>
    <property type="gene ID" value="BXY_1658900"/>
</dbReference>
<reference evidence="18" key="1">
    <citation type="submission" date="2016-11" db="UniProtKB">
        <authorList>
            <consortium name="WormBaseParasite"/>
        </authorList>
    </citation>
    <scope>IDENTIFICATION</scope>
</reference>
<keyword evidence="6 13" id="KW-0479">Metal-binding</keyword>
<feature type="chain" id="PRO_5040670858" description="Metalloprotease TIKI homolog" evidence="14">
    <location>
        <begin position="18"/>
        <end position="418"/>
    </location>
</feature>
<evidence type="ECO:0000256" key="12">
    <source>
        <dbReference type="ARBA" id="ARBA00023180"/>
    </source>
</evidence>
<keyword evidence="5 13" id="KW-0812">Transmembrane</keyword>
<dbReference type="CDD" id="cd14789">
    <property type="entry name" value="Tiki"/>
    <property type="match status" value="1"/>
</dbReference>
<name>A0A1I7SU67_BURXY</name>
<keyword evidence="4 13" id="KW-0645">Protease</keyword>
<dbReference type="PANTHER" id="PTHR31120">
    <property type="entry name" value="METALLOPROTEASE TIKI"/>
    <property type="match status" value="1"/>
</dbReference>
<evidence type="ECO:0000256" key="11">
    <source>
        <dbReference type="ARBA" id="ARBA00023136"/>
    </source>
</evidence>
<evidence type="ECO:0000256" key="3">
    <source>
        <dbReference type="ARBA" id="ARBA00008261"/>
    </source>
</evidence>
<comment type="cofactor">
    <cofactor evidence="13">
        <name>Mn(2+)</name>
        <dbReference type="ChEBI" id="CHEBI:29035"/>
    </cofactor>
    <cofactor evidence="13">
        <name>Co(2+)</name>
        <dbReference type="ChEBI" id="CHEBI:48828"/>
    </cofactor>
    <text evidence="13">Divalent metal cations. Mn(2+) or Co(2+).</text>
</comment>
<evidence type="ECO:0000256" key="9">
    <source>
        <dbReference type="ARBA" id="ARBA00022989"/>
    </source>
</evidence>
<evidence type="ECO:0000256" key="7">
    <source>
        <dbReference type="ARBA" id="ARBA00022729"/>
    </source>
</evidence>
<dbReference type="EMBL" id="CAJFCV020000003">
    <property type="protein sequence ID" value="CAG9107509.1"/>
    <property type="molecule type" value="Genomic_DNA"/>
</dbReference>
<dbReference type="AlphaFoldDB" id="A0A1I7SU67"/>
<evidence type="ECO:0000256" key="14">
    <source>
        <dbReference type="SAM" id="SignalP"/>
    </source>
</evidence>
<keyword evidence="12" id="KW-0325">Glycoprotein</keyword>
<dbReference type="GO" id="GO:0005886">
    <property type="term" value="C:plasma membrane"/>
    <property type="evidence" value="ECO:0007669"/>
    <property type="project" value="UniProtKB-SubCell"/>
</dbReference>
<evidence type="ECO:0000256" key="8">
    <source>
        <dbReference type="ARBA" id="ARBA00022801"/>
    </source>
</evidence>
<dbReference type="Proteomes" id="UP000095284">
    <property type="component" value="Unplaced"/>
</dbReference>
<dbReference type="InterPro" id="IPR002816">
    <property type="entry name" value="TraB/PrgY/GumN_fam"/>
</dbReference>
<evidence type="ECO:0000313" key="16">
    <source>
        <dbReference type="Proteomes" id="UP000095284"/>
    </source>
</evidence>